<dbReference type="GO" id="GO:0045820">
    <property type="term" value="P:negative regulation of glycolytic process"/>
    <property type="evidence" value="ECO:0007669"/>
    <property type="project" value="TreeGrafter"/>
</dbReference>
<dbReference type="Proteomes" id="UP000695562">
    <property type="component" value="Unassembled WGS sequence"/>
</dbReference>
<dbReference type="GO" id="GO:0043456">
    <property type="term" value="P:regulation of pentose-phosphate shunt"/>
    <property type="evidence" value="ECO:0007669"/>
    <property type="project" value="TreeGrafter"/>
</dbReference>
<comment type="caution">
    <text evidence="5">The sequence shown here is derived from an EMBL/GenBank/DDBJ whole genome shotgun (WGS) entry which is preliminary data.</text>
</comment>
<evidence type="ECO:0008006" key="7">
    <source>
        <dbReference type="Google" id="ProtNLM"/>
    </source>
</evidence>
<feature type="active site" description="Tele-phosphohistidine intermediate" evidence="2">
    <location>
        <position position="9"/>
    </location>
</feature>
<dbReference type="InterPro" id="IPR013078">
    <property type="entry name" value="His_Pase_superF_clade-1"/>
</dbReference>
<dbReference type="PANTHER" id="PTHR46517:SF1">
    <property type="entry name" value="FRUCTOSE-2,6-BISPHOSPHATASE TIGAR"/>
    <property type="match status" value="1"/>
</dbReference>
<feature type="active site" description="Proton donor/acceptor" evidence="2">
    <location>
        <position position="87"/>
    </location>
</feature>
<feature type="binding site" evidence="3">
    <location>
        <begin position="8"/>
        <end position="15"/>
    </location>
    <ligand>
        <name>substrate</name>
    </ligand>
</feature>
<dbReference type="SMART" id="SM00855">
    <property type="entry name" value="PGAM"/>
    <property type="match status" value="1"/>
</dbReference>
<dbReference type="AlphaFoldDB" id="A0A8J4PNJ7"/>
<evidence type="ECO:0000313" key="6">
    <source>
        <dbReference type="Proteomes" id="UP000695562"/>
    </source>
</evidence>
<dbReference type="PANTHER" id="PTHR46517">
    <property type="entry name" value="FRUCTOSE-2,6-BISPHOSPHATASE TIGAR"/>
    <property type="match status" value="1"/>
</dbReference>
<name>A0A8J4PNJ7_9MYCE</name>
<evidence type="ECO:0000256" key="2">
    <source>
        <dbReference type="PIRSR" id="PIRSR613078-1"/>
    </source>
</evidence>
<dbReference type="CDD" id="cd07067">
    <property type="entry name" value="HP_PGM_like"/>
    <property type="match status" value="1"/>
</dbReference>
<dbReference type="InterPro" id="IPR051695">
    <property type="entry name" value="Phosphoglycerate_Mutase"/>
</dbReference>
<organism evidence="5 6">
    <name type="scientific">Polysphondylium violaceum</name>
    <dbReference type="NCBI Taxonomy" id="133409"/>
    <lineage>
        <taxon>Eukaryota</taxon>
        <taxon>Amoebozoa</taxon>
        <taxon>Evosea</taxon>
        <taxon>Eumycetozoa</taxon>
        <taxon>Dictyostelia</taxon>
        <taxon>Dictyosteliales</taxon>
        <taxon>Dictyosteliaceae</taxon>
        <taxon>Polysphondylium</taxon>
    </lineage>
</organism>
<feature type="binding site" evidence="3">
    <location>
        <position position="59"/>
    </location>
    <ligand>
        <name>substrate</name>
    </ligand>
</feature>
<accession>A0A8J4PNJ7</accession>
<feature type="compositionally biased region" description="Low complexity" evidence="4">
    <location>
        <begin position="137"/>
        <end position="156"/>
    </location>
</feature>
<keyword evidence="1" id="KW-0378">Hydrolase</keyword>
<evidence type="ECO:0000256" key="1">
    <source>
        <dbReference type="ARBA" id="ARBA00022801"/>
    </source>
</evidence>
<dbReference type="GO" id="GO:0005829">
    <property type="term" value="C:cytosol"/>
    <property type="evidence" value="ECO:0007669"/>
    <property type="project" value="TreeGrafter"/>
</dbReference>
<feature type="region of interest" description="Disordered" evidence="4">
    <location>
        <begin position="128"/>
        <end position="156"/>
    </location>
</feature>
<gene>
    <name evidence="5" type="ORF">CYY_008157</name>
</gene>
<keyword evidence="6" id="KW-1185">Reference proteome</keyword>
<dbReference type="SUPFAM" id="SSF53254">
    <property type="entry name" value="Phosphoglycerate mutase-like"/>
    <property type="match status" value="1"/>
</dbReference>
<evidence type="ECO:0000313" key="5">
    <source>
        <dbReference type="EMBL" id="KAF2070524.1"/>
    </source>
</evidence>
<reference evidence="5" key="1">
    <citation type="submission" date="2020-01" db="EMBL/GenBank/DDBJ databases">
        <title>Development of genomics and gene disruption for Polysphondylium violaceum indicates a role for the polyketide synthase stlB in stalk morphogenesis.</title>
        <authorList>
            <person name="Narita B."/>
            <person name="Kawabe Y."/>
            <person name="Kin K."/>
            <person name="Saito T."/>
            <person name="Gibbs R."/>
            <person name="Kuspa A."/>
            <person name="Muzny D."/>
            <person name="Queller D."/>
            <person name="Richards S."/>
            <person name="Strassman J."/>
            <person name="Sucgang R."/>
            <person name="Worley K."/>
            <person name="Schaap P."/>
        </authorList>
    </citation>
    <scope>NUCLEOTIDE SEQUENCE</scope>
    <source>
        <strain evidence="5">QSvi11</strain>
    </source>
</reference>
<protein>
    <recommendedName>
        <fullName evidence="7">Phosphoglycerate mutase family protein</fullName>
    </recommendedName>
</protein>
<feature type="region of interest" description="Disordered" evidence="4">
    <location>
        <begin position="171"/>
        <end position="197"/>
    </location>
</feature>
<evidence type="ECO:0000256" key="4">
    <source>
        <dbReference type="SAM" id="MobiDB-lite"/>
    </source>
</evidence>
<dbReference type="OrthoDB" id="354304at2759"/>
<dbReference type="EMBL" id="AJWJ01000480">
    <property type="protein sequence ID" value="KAF2070524.1"/>
    <property type="molecule type" value="Genomic_DNA"/>
</dbReference>
<evidence type="ECO:0000256" key="3">
    <source>
        <dbReference type="PIRSR" id="PIRSR613078-2"/>
    </source>
</evidence>
<dbReference type="Gene3D" id="3.40.50.1240">
    <property type="entry name" value="Phosphoglycerate mutase-like"/>
    <property type="match status" value="2"/>
</dbReference>
<dbReference type="InterPro" id="IPR029033">
    <property type="entry name" value="His_PPase_superfam"/>
</dbReference>
<dbReference type="Pfam" id="PF00300">
    <property type="entry name" value="His_Phos_1"/>
    <property type="match status" value="1"/>
</dbReference>
<sequence length="397" mass="44176">MVIITFVRHGETDFNKNGILQGHLNIPLNSKGRQQAEEVGKQLARDTPINLIITSDLDRAYETATIIHDSISLSSTIPIISTQLLRERNLGKLEGVDLRQLVNWEELPEPKRLIEIQKLLSRPEVDINDFKNENDNNDNIVEDMNNSNNNTNDIEYTNSLASSTNSLSSVSSVSSSSSSSSSSSYDNPNSLSSSTSSLTSVDIPISLTSSSTPTNVKLSSNILKLLPSRELKMETKSHLISRAKEAFQFILKQIPSKYINNSSVDSLSTNFLTNIFSSNNNSNSNQSVQTNNNPSAGINFANLPKDFHILIVSHSVMLRTILSLLLCKKPVPFFQSPNDRRVTQSESSSIQNFKWIKCELKNASSIRTTFNVIEKKRDSIKRIPRDVVFIHSSDSTT</sequence>
<proteinExistence type="predicted"/>
<dbReference type="GO" id="GO:0004331">
    <property type="term" value="F:fructose-2,6-bisphosphate 2-phosphatase activity"/>
    <property type="evidence" value="ECO:0007669"/>
    <property type="project" value="TreeGrafter"/>
</dbReference>